<protein>
    <recommendedName>
        <fullName evidence="3">DegT/DnrJ/EryC1/StrS aminotransferase family protein</fullName>
    </recommendedName>
</protein>
<dbReference type="InterPro" id="IPR015421">
    <property type="entry name" value="PyrdxlP-dep_Trfase_major"/>
</dbReference>
<keyword evidence="2" id="KW-1185">Reference proteome</keyword>
<dbReference type="AlphaFoldDB" id="A0A5B0DUA8"/>
<dbReference type="Proteomes" id="UP000324738">
    <property type="component" value="Unassembled WGS sequence"/>
</dbReference>
<dbReference type="EMBL" id="VTWH01000002">
    <property type="protein sequence ID" value="KAA0970397.1"/>
    <property type="molecule type" value="Genomic_DNA"/>
</dbReference>
<dbReference type="Gene3D" id="3.40.640.10">
    <property type="entry name" value="Type I PLP-dependent aspartate aminotransferase-like (Major domain)"/>
    <property type="match status" value="1"/>
</dbReference>
<evidence type="ECO:0000313" key="2">
    <source>
        <dbReference type="Proteomes" id="UP000324738"/>
    </source>
</evidence>
<comment type="caution">
    <text evidence="1">The sequence shown here is derived from an EMBL/GenBank/DDBJ whole genome shotgun (WGS) entry which is preliminary data.</text>
</comment>
<reference evidence="1 2" key="1">
    <citation type="submission" date="2019-08" db="EMBL/GenBank/DDBJ databases">
        <title>Aureimonas fodiniaquatilis sp. nov., isolated from a coal mine wastewater.</title>
        <authorList>
            <person name="Kim W."/>
        </authorList>
    </citation>
    <scope>NUCLEOTIDE SEQUENCE [LARGE SCALE GENOMIC DNA]</scope>
    <source>
        <strain evidence="1 2">CAU 1482</strain>
    </source>
</reference>
<dbReference type="InterPro" id="IPR015424">
    <property type="entry name" value="PyrdxlP-dep_Trfase"/>
</dbReference>
<dbReference type="OrthoDB" id="9768668at2"/>
<accession>A0A5B0DUA8</accession>
<dbReference type="InterPro" id="IPR000653">
    <property type="entry name" value="DegT/StrS_aminotransferase"/>
</dbReference>
<sequence length="108" mass="11696">MALPLNDLKRVYQQDAEAIDHAVLTTVRSGWWLNGEQNRNFCSAFAQYIGVTNCIGVANGTDALEIAMRALAERCGQERREVITAPNAGGLLVHCLAADRSYPGLCGC</sequence>
<dbReference type="Pfam" id="PF01041">
    <property type="entry name" value="DegT_DnrJ_EryC1"/>
    <property type="match status" value="1"/>
</dbReference>
<gene>
    <name evidence="1" type="ORF">FPY71_07710</name>
</gene>
<dbReference type="RefSeq" id="WP_149299335.1">
    <property type="nucleotide sequence ID" value="NZ_VTWH01000002.1"/>
</dbReference>
<name>A0A5B0DUA8_9HYPH</name>
<dbReference type="SUPFAM" id="SSF53383">
    <property type="entry name" value="PLP-dependent transferases"/>
    <property type="match status" value="1"/>
</dbReference>
<proteinExistence type="predicted"/>
<evidence type="ECO:0008006" key="3">
    <source>
        <dbReference type="Google" id="ProtNLM"/>
    </source>
</evidence>
<organism evidence="1 2">
    <name type="scientific">Aureimonas fodinaquatilis</name>
    <dbReference type="NCBI Taxonomy" id="2565783"/>
    <lineage>
        <taxon>Bacteria</taxon>
        <taxon>Pseudomonadati</taxon>
        <taxon>Pseudomonadota</taxon>
        <taxon>Alphaproteobacteria</taxon>
        <taxon>Hyphomicrobiales</taxon>
        <taxon>Aurantimonadaceae</taxon>
        <taxon>Aureimonas</taxon>
    </lineage>
</organism>
<evidence type="ECO:0000313" key="1">
    <source>
        <dbReference type="EMBL" id="KAA0970397.1"/>
    </source>
</evidence>